<dbReference type="OrthoDB" id="1757142at2"/>
<feature type="transmembrane region" description="Helical" evidence="1">
    <location>
        <begin position="287"/>
        <end position="313"/>
    </location>
</feature>
<feature type="transmembrane region" description="Helical" evidence="1">
    <location>
        <begin position="257"/>
        <end position="281"/>
    </location>
</feature>
<organism evidence="3 4">
    <name type="scientific">Subtercola vilae</name>
    <dbReference type="NCBI Taxonomy" id="2056433"/>
    <lineage>
        <taxon>Bacteria</taxon>
        <taxon>Bacillati</taxon>
        <taxon>Actinomycetota</taxon>
        <taxon>Actinomycetes</taxon>
        <taxon>Micrococcales</taxon>
        <taxon>Microbacteriaceae</taxon>
        <taxon>Subtercola</taxon>
    </lineage>
</organism>
<dbReference type="Pfam" id="PF00535">
    <property type="entry name" value="Glycos_transf_2"/>
    <property type="match status" value="1"/>
</dbReference>
<dbReference type="PANTHER" id="PTHR43685">
    <property type="entry name" value="GLYCOSYLTRANSFERASE"/>
    <property type="match status" value="1"/>
</dbReference>
<dbReference type="RefSeq" id="WP_136642247.1">
    <property type="nucleotide sequence ID" value="NZ_QYRT01000018.1"/>
</dbReference>
<keyword evidence="4" id="KW-1185">Reference proteome</keyword>
<proteinExistence type="predicted"/>
<protein>
    <submittedName>
        <fullName evidence="3">Glycosyltransferase</fullName>
    </submittedName>
</protein>
<keyword evidence="1" id="KW-0472">Membrane</keyword>
<sequence length="358" mass="38250">MTDPTPGTTPLPPVTAILAVRNDVETLEQAVQSIVDQNYPLAIDIVVAAAPSTDGTAELLTSLSAANPRLTVLHTTSVSQVVALNEAIAAARSSLIIRVDPRGALPTDYAVRAVETMVRTDAAALVGRARPVGQTPFERAVAFGYRHRLGLAGDPLTSAAGEGPSHVAAAHVIRRRSFIEVGLYDEEIRHGQSWELNARLRAAGQTIWFTPSLMYRFRPPSKALALTRSLFAEGLWRGEFARSFPESRELRFALPPVVVLATILGFILGAGGLFGVVAGAIGVASVISFVLFALLIVPVAYVVSVIGLSIVVAARETLRVGVWFLLVLPFIHFCWGFGYLAGYLNIEGAADTVIVDFD</sequence>
<evidence type="ECO:0000313" key="3">
    <source>
        <dbReference type="EMBL" id="TIH35618.1"/>
    </source>
</evidence>
<dbReference type="InterPro" id="IPR029044">
    <property type="entry name" value="Nucleotide-diphossugar_trans"/>
</dbReference>
<accession>A0A4T2C0X2</accession>
<evidence type="ECO:0000259" key="2">
    <source>
        <dbReference type="Pfam" id="PF00535"/>
    </source>
</evidence>
<dbReference type="GO" id="GO:0016740">
    <property type="term" value="F:transferase activity"/>
    <property type="evidence" value="ECO:0007669"/>
    <property type="project" value="UniProtKB-KW"/>
</dbReference>
<feature type="transmembrane region" description="Helical" evidence="1">
    <location>
        <begin position="320"/>
        <end position="341"/>
    </location>
</feature>
<dbReference type="AlphaFoldDB" id="A0A4T2C0X2"/>
<comment type="caution">
    <text evidence="3">The sequence shown here is derived from an EMBL/GenBank/DDBJ whole genome shotgun (WGS) entry which is preliminary data.</text>
</comment>
<dbReference type="Gene3D" id="3.90.550.10">
    <property type="entry name" value="Spore Coat Polysaccharide Biosynthesis Protein SpsA, Chain A"/>
    <property type="match status" value="1"/>
</dbReference>
<keyword evidence="1" id="KW-0812">Transmembrane</keyword>
<evidence type="ECO:0000256" key="1">
    <source>
        <dbReference type="SAM" id="Phobius"/>
    </source>
</evidence>
<gene>
    <name evidence="3" type="ORF">D4765_10475</name>
</gene>
<evidence type="ECO:0000313" key="4">
    <source>
        <dbReference type="Proteomes" id="UP000306192"/>
    </source>
</evidence>
<dbReference type="InterPro" id="IPR001173">
    <property type="entry name" value="Glyco_trans_2-like"/>
</dbReference>
<dbReference type="InterPro" id="IPR050834">
    <property type="entry name" value="Glycosyltransf_2"/>
</dbReference>
<reference evidence="3 4" key="1">
    <citation type="journal article" date="2019" name="Microorganisms">
        <title>Systematic Affiliation and Genome Analysis of Subtercola vilae DB165(T) with Particular Emphasis on Cold Adaptation of an Isolate from a High-Altitude Cold Volcano Lake.</title>
        <authorList>
            <person name="Villalobos A.S."/>
            <person name="Wiese J."/>
            <person name="Imhoff J.F."/>
            <person name="Dorador C."/>
            <person name="Keller A."/>
            <person name="Hentschel U."/>
        </authorList>
    </citation>
    <scope>NUCLEOTIDE SEQUENCE [LARGE SCALE GENOMIC DNA]</scope>
    <source>
        <strain evidence="3 4">DB165</strain>
    </source>
</reference>
<keyword evidence="3" id="KW-0808">Transferase</keyword>
<dbReference type="Proteomes" id="UP000306192">
    <property type="component" value="Unassembled WGS sequence"/>
</dbReference>
<name>A0A4T2C0X2_9MICO</name>
<feature type="domain" description="Glycosyltransferase 2-like" evidence="2">
    <location>
        <begin position="16"/>
        <end position="143"/>
    </location>
</feature>
<keyword evidence="1" id="KW-1133">Transmembrane helix</keyword>
<dbReference type="EMBL" id="QYRT01000018">
    <property type="protein sequence ID" value="TIH35618.1"/>
    <property type="molecule type" value="Genomic_DNA"/>
</dbReference>
<dbReference type="PANTHER" id="PTHR43685:SF2">
    <property type="entry name" value="GLYCOSYLTRANSFERASE 2-LIKE DOMAIN-CONTAINING PROTEIN"/>
    <property type="match status" value="1"/>
</dbReference>
<dbReference type="SUPFAM" id="SSF53448">
    <property type="entry name" value="Nucleotide-diphospho-sugar transferases"/>
    <property type="match status" value="1"/>
</dbReference>